<protein>
    <recommendedName>
        <fullName evidence="3">DDE Tnp4 domain-containing protein</fullName>
    </recommendedName>
</protein>
<evidence type="ECO:0000256" key="1">
    <source>
        <dbReference type="ARBA" id="ARBA00001968"/>
    </source>
</evidence>
<feature type="non-terminal residue" evidence="4">
    <location>
        <position position="152"/>
    </location>
</feature>
<sequence length="152" mass="17816">MEGPLHYRQFRNYANRRNVLIRHLKDRSSPLEEYHDDDFRLHFHLGKDSVIDLVKILEKDLQHQTRRGLLLTPFQRGYCKTKSTENLADTKRKFYDVVHFPGVISAINGTHIRIICPNKENAMAFANRKQFYSINVQAVCDSEAFITNIVAR</sequence>
<dbReference type="InterPro" id="IPR027806">
    <property type="entry name" value="HARBI1_dom"/>
</dbReference>
<gene>
    <name evidence="4" type="ORF">PLOB_00044940</name>
</gene>
<evidence type="ECO:0000313" key="4">
    <source>
        <dbReference type="EMBL" id="CAH3146229.1"/>
    </source>
</evidence>
<accession>A0ABN8PLT7</accession>
<reference evidence="4 5" key="1">
    <citation type="submission" date="2022-05" db="EMBL/GenBank/DDBJ databases">
        <authorList>
            <consortium name="Genoscope - CEA"/>
            <person name="William W."/>
        </authorList>
    </citation>
    <scope>NUCLEOTIDE SEQUENCE [LARGE SCALE GENOMIC DNA]</scope>
</reference>
<dbReference type="Proteomes" id="UP001159405">
    <property type="component" value="Unassembled WGS sequence"/>
</dbReference>
<keyword evidence="2" id="KW-0479">Metal-binding</keyword>
<comment type="caution">
    <text evidence="4">The sequence shown here is derived from an EMBL/GenBank/DDBJ whole genome shotgun (WGS) entry which is preliminary data.</text>
</comment>
<evidence type="ECO:0000256" key="2">
    <source>
        <dbReference type="ARBA" id="ARBA00022723"/>
    </source>
</evidence>
<keyword evidence="5" id="KW-1185">Reference proteome</keyword>
<dbReference type="Pfam" id="PF13359">
    <property type="entry name" value="DDE_Tnp_4"/>
    <property type="match status" value="1"/>
</dbReference>
<dbReference type="EMBL" id="CALNXK010000078">
    <property type="protein sequence ID" value="CAH3146229.1"/>
    <property type="molecule type" value="Genomic_DNA"/>
</dbReference>
<proteinExistence type="predicted"/>
<organism evidence="4 5">
    <name type="scientific">Porites lobata</name>
    <dbReference type="NCBI Taxonomy" id="104759"/>
    <lineage>
        <taxon>Eukaryota</taxon>
        <taxon>Metazoa</taxon>
        <taxon>Cnidaria</taxon>
        <taxon>Anthozoa</taxon>
        <taxon>Hexacorallia</taxon>
        <taxon>Scleractinia</taxon>
        <taxon>Fungiina</taxon>
        <taxon>Poritidae</taxon>
        <taxon>Porites</taxon>
    </lineage>
</organism>
<comment type="cofactor">
    <cofactor evidence="1">
        <name>a divalent metal cation</name>
        <dbReference type="ChEBI" id="CHEBI:60240"/>
    </cofactor>
</comment>
<evidence type="ECO:0000259" key="3">
    <source>
        <dbReference type="Pfam" id="PF13359"/>
    </source>
</evidence>
<name>A0ABN8PLT7_9CNID</name>
<evidence type="ECO:0000313" key="5">
    <source>
        <dbReference type="Proteomes" id="UP001159405"/>
    </source>
</evidence>
<feature type="domain" description="DDE Tnp4" evidence="3">
    <location>
        <begin position="107"/>
        <end position="149"/>
    </location>
</feature>